<dbReference type="OrthoDB" id="5796705at2759"/>
<dbReference type="Gene3D" id="1.20.1070.10">
    <property type="entry name" value="Rhodopsin 7-helix transmembrane proteins"/>
    <property type="match status" value="1"/>
</dbReference>
<reference evidence="4" key="1">
    <citation type="submission" date="2016-06" db="UniProtKB">
        <authorList>
            <consortium name="WormBaseParasite"/>
        </authorList>
    </citation>
    <scope>IDENTIFICATION</scope>
</reference>
<feature type="transmembrane region" description="Helical" evidence="1">
    <location>
        <begin position="33"/>
        <end position="51"/>
    </location>
</feature>
<feature type="transmembrane region" description="Helical" evidence="1">
    <location>
        <begin position="102"/>
        <end position="128"/>
    </location>
</feature>
<feature type="transmembrane region" description="Helical" evidence="1">
    <location>
        <begin position="63"/>
        <end position="82"/>
    </location>
</feature>
<dbReference type="WBParaSite" id="GPUH_0001697001-mRNA-1">
    <property type="protein sequence ID" value="GPUH_0001697001-mRNA-1"/>
    <property type="gene ID" value="GPUH_0001697001"/>
</dbReference>
<dbReference type="Proteomes" id="UP000271098">
    <property type="component" value="Unassembled WGS sequence"/>
</dbReference>
<keyword evidence="1" id="KW-0812">Transmembrane</keyword>
<name>A0A183E7K7_9BILA</name>
<gene>
    <name evidence="2" type="ORF">GPUH_LOCUS16948</name>
</gene>
<reference evidence="2 3" key="2">
    <citation type="submission" date="2018-11" db="EMBL/GenBank/DDBJ databases">
        <authorList>
            <consortium name="Pathogen Informatics"/>
        </authorList>
    </citation>
    <scope>NUCLEOTIDE SEQUENCE [LARGE SCALE GENOMIC DNA]</scope>
</reference>
<feature type="transmembrane region" description="Helical" evidence="1">
    <location>
        <begin position="156"/>
        <end position="173"/>
    </location>
</feature>
<dbReference type="EMBL" id="UYRT01084453">
    <property type="protein sequence ID" value="VDN28858.1"/>
    <property type="molecule type" value="Genomic_DNA"/>
</dbReference>
<keyword evidence="3" id="KW-1185">Reference proteome</keyword>
<keyword evidence="1" id="KW-0472">Membrane</keyword>
<organism evidence="4">
    <name type="scientific">Gongylonema pulchrum</name>
    <dbReference type="NCBI Taxonomy" id="637853"/>
    <lineage>
        <taxon>Eukaryota</taxon>
        <taxon>Metazoa</taxon>
        <taxon>Ecdysozoa</taxon>
        <taxon>Nematoda</taxon>
        <taxon>Chromadorea</taxon>
        <taxon>Rhabditida</taxon>
        <taxon>Spirurina</taxon>
        <taxon>Spiruromorpha</taxon>
        <taxon>Spiruroidea</taxon>
        <taxon>Gongylonematidae</taxon>
        <taxon>Gongylonema</taxon>
    </lineage>
</organism>
<evidence type="ECO:0000313" key="4">
    <source>
        <dbReference type="WBParaSite" id="GPUH_0001697001-mRNA-1"/>
    </source>
</evidence>
<evidence type="ECO:0000313" key="3">
    <source>
        <dbReference type="Proteomes" id="UP000271098"/>
    </source>
</evidence>
<evidence type="ECO:0000313" key="2">
    <source>
        <dbReference type="EMBL" id="VDN28858.1"/>
    </source>
</evidence>
<keyword evidence="1" id="KW-1133">Transmembrane helix</keyword>
<protein>
    <submittedName>
        <fullName evidence="4">G_PROTEIN_RECEP_F1_2 domain-containing protein</fullName>
    </submittedName>
</protein>
<proteinExistence type="predicted"/>
<sequence>MGIGLCCAGIGRLITMLIGSSAANRQYCLLMPWSMIGVWSEPLSAIAILMVSTDRLIAIAAPIIFYFGSVCLSSIVGYILSFDDTETIMSNLCWTGEVLKPVHAEIVMLIMIFAPLLGVILYGVVFLLTRKQISRIKSVQRDETSLRVFTQRQRKLTVTMGISCAFTLFFYVLPVCLKYINVTHDYTPATFSYPDYVRIAVAISCNLNPLTNIAAILIRHEDIACCVMKMFPGSIQKCFARYAHMPSVAHTSTCLDQYDAEHGKSAWAGPGPNYGRFVALGRQTRTVYIATRRN</sequence>
<dbReference type="AlphaFoldDB" id="A0A183E7K7"/>
<accession>A0A183E7K7</accession>
<evidence type="ECO:0000256" key="1">
    <source>
        <dbReference type="SAM" id="Phobius"/>
    </source>
</evidence>
<dbReference type="SUPFAM" id="SSF81321">
    <property type="entry name" value="Family A G protein-coupled receptor-like"/>
    <property type="match status" value="1"/>
</dbReference>